<reference evidence="3" key="2">
    <citation type="journal article" date="2014" name="ISME J.">
        <title>Microbial stratification in low pH oxic and suboxic macroscopic growths along an acid mine drainage.</title>
        <authorList>
            <person name="Mendez-Garcia C."/>
            <person name="Mesa V."/>
            <person name="Sprenger R.R."/>
            <person name="Richter M."/>
            <person name="Diez M.S."/>
            <person name="Solano J."/>
            <person name="Bargiela R."/>
            <person name="Golyshina O.V."/>
            <person name="Manteca A."/>
            <person name="Ramos J.L."/>
            <person name="Gallego J.R."/>
            <person name="Llorente I."/>
            <person name="Martins Dos Santos V.A."/>
            <person name="Jensen O.N."/>
            <person name="Pelaez A.I."/>
            <person name="Sanchez J."/>
            <person name="Ferrer M."/>
        </authorList>
    </citation>
    <scope>NUCLEOTIDE SEQUENCE</scope>
</reference>
<dbReference type="GO" id="GO:0016787">
    <property type="term" value="F:hydrolase activity"/>
    <property type="evidence" value="ECO:0007669"/>
    <property type="project" value="UniProtKB-KW"/>
</dbReference>
<accession>T0ZIM5</accession>
<dbReference type="EC" id="3.6.1.-" evidence="3"/>
<feature type="domain" description="CarD-like/TRCF RNAP-interacting" evidence="2">
    <location>
        <begin position="66"/>
        <end position="141"/>
    </location>
</feature>
<evidence type="ECO:0000256" key="1">
    <source>
        <dbReference type="SAM" id="MobiDB-lite"/>
    </source>
</evidence>
<dbReference type="InterPro" id="IPR036101">
    <property type="entry name" value="CarD-like/TRCF_RID_sf"/>
</dbReference>
<dbReference type="SMART" id="SM01058">
    <property type="entry name" value="CarD_TRCF"/>
    <property type="match status" value="1"/>
</dbReference>
<gene>
    <name evidence="3" type="ORF">B1A_15154</name>
</gene>
<dbReference type="Gene3D" id="2.40.10.170">
    <property type="match status" value="1"/>
</dbReference>
<dbReference type="InterPro" id="IPR003711">
    <property type="entry name" value="CarD-like/TRCF_RID"/>
</dbReference>
<proteinExistence type="predicted"/>
<reference evidence="3" key="1">
    <citation type="submission" date="2013-08" db="EMBL/GenBank/DDBJ databases">
        <authorList>
            <person name="Mendez C."/>
            <person name="Richter M."/>
            <person name="Ferrer M."/>
            <person name="Sanchez J."/>
        </authorList>
    </citation>
    <scope>NUCLEOTIDE SEQUENCE</scope>
</reference>
<comment type="caution">
    <text evidence="3">The sequence shown here is derived from an EMBL/GenBank/DDBJ whole genome shotgun (WGS) entry which is preliminary data.</text>
</comment>
<feature type="region of interest" description="Disordered" evidence="1">
    <location>
        <begin position="127"/>
        <end position="183"/>
    </location>
</feature>
<name>T0ZIM5_9ZZZZ</name>
<keyword evidence="3" id="KW-0378">Hydrolase</keyword>
<evidence type="ECO:0000259" key="2">
    <source>
        <dbReference type="SMART" id="SM01058"/>
    </source>
</evidence>
<dbReference type="SUPFAM" id="SSF141259">
    <property type="entry name" value="CarD-like"/>
    <property type="match status" value="1"/>
</dbReference>
<feature type="compositionally biased region" description="Basic and acidic residues" evidence="1">
    <location>
        <begin position="151"/>
        <end position="160"/>
    </location>
</feature>
<dbReference type="Pfam" id="PF02559">
    <property type="entry name" value="CarD_TRCF_RID"/>
    <property type="match status" value="1"/>
</dbReference>
<organism evidence="3">
    <name type="scientific">mine drainage metagenome</name>
    <dbReference type="NCBI Taxonomy" id="410659"/>
    <lineage>
        <taxon>unclassified sequences</taxon>
        <taxon>metagenomes</taxon>
        <taxon>ecological metagenomes</taxon>
    </lineage>
</organism>
<feature type="non-terminal residue" evidence="3">
    <location>
        <position position="1"/>
    </location>
</feature>
<dbReference type="EMBL" id="AUZX01011119">
    <property type="protein sequence ID" value="EQD44302.1"/>
    <property type="molecule type" value="Genomic_DNA"/>
</dbReference>
<dbReference type="AlphaFoldDB" id="T0ZIM5"/>
<evidence type="ECO:0000313" key="3">
    <source>
        <dbReference type="EMBL" id="EQD44302.1"/>
    </source>
</evidence>
<protein>
    <submittedName>
        <fullName evidence="3">Transcription factor CarD domain protein</fullName>
        <ecNumber evidence="3">3.6.1.-</ecNumber>
    </submittedName>
</protein>
<sequence length="183" mass="19665">GAGPLNAPEVGEVVLAEGSVHSGFHLPGIGLWLLTDGEVFGREKRRTVRPRRSEESNATRLRSFQDLQAGDYVVHVQHGIGRYLGMRAMEIEGVQKEYLHLSYAHGDKLYVPVEQIDLVQKYVGQGGAGAASLPPGRRRLAPGQEPSPDLGARDGRRASETLRGAGGRSGPCVLPELGVARPD</sequence>